<dbReference type="InterPro" id="IPR025557">
    <property type="entry name" value="DUF4282"/>
</dbReference>
<feature type="transmembrane region" description="Helical" evidence="1">
    <location>
        <begin position="70"/>
        <end position="89"/>
    </location>
</feature>
<reference evidence="2 3" key="1">
    <citation type="submission" date="2020-06" db="EMBL/GenBank/DDBJ databases">
        <authorList>
            <person name="Scott K."/>
        </authorList>
    </citation>
    <scope>NUCLEOTIDE SEQUENCE [LARGE SCALE GENOMIC DNA]</scope>
    <source>
        <strain evidence="2 3">HH1</strain>
    </source>
</reference>
<organism evidence="2 3">
    <name type="scientific">Thiomicrorhabdus heinhorstiae</name>
    <dbReference type="NCBI Taxonomy" id="2748010"/>
    <lineage>
        <taxon>Bacteria</taxon>
        <taxon>Pseudomonadati</taxon>
        <taxon>Pseudomonadota</taxon>
        <taxon>Gammaproteobacteria</taxon>
        <taxon>Thiotrichales</taxon>
        <taxon>Piscirickettsiaceae</taxon>
        <taxon>Thiomicrorhabdus</taxon>
    </lineage>
</organism>
<keyword evidence="3" id="KW-1185">Reference proteome</keyword>
<sequence length="106" mass="12671">MWDFLSFKRLISIEALIVFYYFGAIVLPIFIVWVLNYLRRKLAIEQVEQIKATISPFVQLLGAKLNFWKWWLLGIVAFLFAELFWRLLFEFLIAFMQMRDALVAST</sequence>
<evidence type="ECO:0000313" key="2">
    <source>
        <dbReference type="EMBL" id="MBF6058800.1"/>
    </source>
</evidence>
<accession>A0ABS0BYC3</accession>
<evidence type="ECO:0000256" key="1">
    <source>
        <dbReference type="SAM" id="Phobius"/>
    </source>
</evidence>
<dbReference type="EMBL" id="JACBGI020000027">
    <property type="protein sequence ID" value="MBF6058800.1"/>
    <property type="molecule type" value="Genomic_DNA"/>
</dbReference>
<gene>
    <name evidence="2" type="ORF">H8792_010645</name>
</gene>
<keyword evidence="1" id="KW-0472">Membrane</keyword>
<keyword evidence="1" id="KW-0812">Transmembrane</keyword>
<name>A0ABS0BYC3_9GAMM</name>
<proteinExistence type="predicted"/>
<comment type="caution">
    <text evidence="2">The sequence shown here is derived from an EMBL/GenBank/DDBJ whole genome shotgun (WGS) entry which is preliminary data.</text>
</comment>
<reference evidence="2 3" key="2">
    <citation type="submission" date="2020-11" db="EMBL/GenBank/DDBJ databases">
        <title>Sulfur oxidizing isolate from Hospital Hole Sinkhole.</title>
        <authorList>
            <person name="Scott K.M."/>
        </authorList>
    </citation>
    <scope>NUCLEOTIDE SEQUENCE [LARGE SCALE GENOMIC DNA]</scope>
    <source>
        <strain evidence="2 3">HH1</strain>
    </source>
</reference>
<protein>
    <submittedName>
        <fullName evidence="2">DUF4282 domain-containing protein</fullName>
    </submittedName>
</protein>
<dbReference type="Pfam" id="PF14110">
    <property type="entry name" value="DUF4282"/>
    <property type="match status" value="1"/>
</dbReference>
<keyword evidence="1" id="KW-1133">Transmembrane helix</keyword>
<dbReference type="RefSeq" id="WP_185978941.1">
    <property type="nucleotide sequence ID" value="NZ_JACBGI020000027.1"/>
</dbReference>
<dbReference type="Proteomes" id="UP001193680">
    <property type="component" value="Unassembled WGS sequence"/>
</dbReference>
<evidence type="ECO:0000313" key="3">
    <source>
        <dbReference type="Proteomes" id="UP001193680"/>
    </source>
</evidence>
<feature type="transmembrane region" description="Helical" evidence="1">
    <location>
        <begin position="12"/>
        <end position="35"/>
    </location>
</feature>